<reference evidence="11" key="1">
    <citation type="journal article" date="2017" name="Curr. Biol.">
        <title>A New Lineage of Eukaryotes Illuminates Early Mitochondrial Genome Reduction.</title>
        <authorList>
            <person name="Janouskovec J."/>
            <person name="Tikhonenkov D.V."/>
            <person name="Burki F."/>
            <person name="Howe A.T."/>
            <person name="Rohwer F.L."/>
            <person name="Mylnikov A.P."/>
            <person name="Keeling P.J."/>
        </authorList>
    </citation>
    <scope>NUCLEOTIDE SEQUENCE</scope>
    <source>
        <strain evidence="11">TD-1</strain>
    </source>
</reference>
<keyword evidence="4 8" id="KW-0812">Transmembrane</keyword>
<keyword evidence="7 9" id="KW-0472">Membrane</keyword>
<feature type="domain" description="Heme-copper oxidase subunit III family profile" evidence="10">
    <location>
        <begin position="6"/>
        <end position="265"/>
    </location>
</feature>
<evidence type="ECO:0000256" key="8">
    <source>
        <dbReference type="RuleBase" id="RU003375"/>
    </source>
</evidence>
<dbReference type="GO" id="GO:0031090">
    <property type="term" value="C:organelle membrane"/>
    <property type="evidence" value="ECO:0007669"/>
    <property type="project" value="UniProtKB-ARBA"/>
</dbReference>
<organism evidence="11">
    <name type="scientific">Ancoracysta twista</name>
    <dbReference type="NCBI Taxonomy" id="2044563"/>
    <lineage>
        <taxon>Eukaryota</taxon>
        <taxon>Provora</taxon>
        <taxon>Nebulidia</taxon>
        <taxon>Nebulidea</taxon>
        <taxon>Nebulidida</taxon>
        <taxon>Nebulidae</taxon>
    </lineage>
</organism>
<dbReference type="Pfam" id="PF00510">
    <property type="entry name" value="COX3"/>
    <property type="match status" value="1"/>
</dbReference>
<sequence length="266" mass="30022">MAGTQQTHPFHLVNPSPWPLFASLACLVTTTGGVMFMHRYEDGVAIFLFGLSMIIYAMFVWWRDIIREATFEGYHTIVVQKGLRFGVILFIVSEIFFFLAFFWAFFHSSLVPTVELGAIWPPKGIQPFDPWAVPLVNTAILLLSGATVTWAHHAIVAGKKGNATIGLFLTVALGLIFTGLQAFEYIEAPFDISDGVYGSTFYLATGFHGIHVIVGTIFLIVCLVRQMKSHFTKQHHFGFEAAAWYWHFVDVVWLFLFVSIYWWGGL</sequence>
<keyword evidence="6 9" id="KW-1133">Transmembrane helix</keyword>
<dbReference type="InterPro" id="IPR033945">
    <property type="entry name" value="Cyt_c_oxase_su3_dom"/>
</dbReference>
<dbReference type="AlphaFoldDB" id="A0A2H4R8F0"/>
<dbReference type="Gene3D" id="1.20.120.80">
    <property type="entry name" value="Cytochrome c oxidase, subunit III, four-helix bundle"/>
    <property type="match status" value="1"/>
</dbReference>
<dbReference type="GeneID" id="35199376"/>
<evidence type="ECO:0000256" key="9">
    <source>
        <dbReference type="SAM" id="Phobius"/>
    </source>
</evidence>
<evidence type="ECO:0000256" key="6">
    <source>
        <dbReference type="ARBA" id="ARBA00022989"/>
    </source>
</evidence>
<comment type="similarity">
    <text evidence="2 8">Belongs to the cytochrome c oxidase subunit 3 family.</text>
</comment>
<geneLocation type="mitochondrion" evidence="11"/>
<dbReference type="PANTHER" id="PTHR11403">
    <property type="entry name" value="CYTOCHROME C OXIDASE SUBUNIT III"/>
    <property type="match status" value="1"/>
</dbReference>
<feature type="transmembrane region" description="Helical" evidence="9">
    <location>
        <begin position="163"/>
        <end position="183"/>
    </location>
</feature>
<accession>A0A2H4R8F0</accession>
<dbReference type="SUPFAM" id="SSF81452">
    <property type="entry name" value="Cytochrome c oxidase subunit III-like"/>
    <property type="match status" value="1"/>
</dbReference>
<dbReference type="GO" id="GO:0045277">
    <property type="term" value="C:respiratory chain complex IV"/>
    <property type="evidence" value="ECO:0007669"/>
    <property type="project" value="UniProtKB-ARBA"/>
</dbReference>
<comment type="subcellular location">
    <subcellularLocation>
        <location evidence="1">Membrane</location>
        <topology evidence="1">Multi-pass membrane protein</topology>
    </subcellularLocation>
</comment>
<dbReference type="FunFam" id="1.20.120.80:FF:000002">
    <property type="entry name" value="Cytochrome c oxidase subunit 3"/>
    <property type="match status" value="1"/>
</dbReference>
<dbReference type="Gene3D" id="1.10.287.70">
    <property type="match status" value="1"/>
</dbReference>
<dbReference type="InterPro" id="IPR024791">
    <property type="entry name" value="Cyt_c/ubiquinol_Oxase_su3"/>
</dbReference>
<dbReference type="GO" id="GO:0031967">
    <property type="term" value="C:organelle envelope"/>
    <property type="evidence" value="ECO:0007669"/>
    <property type="project" value="UniProtKB-ARBA"/>
</dbReference>
<comment type="function">
    <text evidence="8">Component of the cytochrome c oxidase, the last enzyme in the mitochondrial electron transport chain which drives oxidative phosphorylation. The respiratory chain contains 3 multisubunit complexes succinate dehydrogenase (complex II, CII), ubiquinol-cytochrome c oxidoreductase (cytochrome b-c1 complex, complex III, CIII) and cytochrome c oxidase (complex IV, CIV), that cooperate to transfer electrons derived from NADH and succinate to molecular oxygen, creating an electrochemical gradient over the inner membrane that drives transmembrane transport and the ATP synthase. Cytochrome c oxidase is the component of the respiratory chain that catalyzes the reduction of oxygen to water. Electrons originating from reduced cytochrome c in the intermembrane space (IMS) are transferred via the dinuclear copper A center (CU(A)) of subunit 2 and heme A of subunit 1 to the active site in subunit 1, a binuclear center (BNC) formed by heme A3 and copper B (CU(B)). The BNC reduces molecular oxygen to 2 water molecules using 4 electrons from cytochrome c in the IMS and 4 protons from the mitochondrial matrix.</text>
</comment>
<evidence type="ECO:0000259" key="10">
    <source>
        <dbReference type="PROSITE" id="PS50253"/>
    </source>
</evidence>
<dbReference type="InterPro" id="IPR013833">
    <property type="entry name" value="Cyt_c_oxidase_su3_a-hlx"/>
</dbReference>
<dbReference type="PANTHER" id="PTHR11403:SF7">
    <property type="entry name" value="CYTOCHROME C OXIDASE SUBUNIT 3"/>
    <property type="match status" value="1"/>
</dbReference>
<feature type="transmembrane region" description="Helical" evidence="9">
    <location>
        <begin position="44"/>
        <end position="62"/>
    </location>
</feature>
<name>A0A2H4R8F0_9EUKA</name>
<dbReference type="InterPro" id="IPR000298">
    <property type="entry name" value="Cyt_c_oxidase-like_su3"/>
</dbReference>
<dbReference type="GO" id="GO:0006123">
    <property type="term" value="P:mitochondrial electron transport, cytochrome c to oxygen"/>
    <property type="evidence" value="ECO:0007669"/>
    <property type="project" value="UniProtKB-ARBA"/>
</dbReference>
<feature type="transmembrane region" description="Helical" evidence="9">
    <location>
        <begin position="203"/>
        <end position="224"/>
    </location>
</feature>
<dbReference type="RefSeq" id="YP_009446442.1">
    <property type="nucleotide sequence ID" value="NC_036491.1"/>
</dbReference>
<evidence type="ECO:0000256" key="5">
    <source>
        <dbReference type="ARBA" id="ARBA00022967"/>
    </source>
</evidence>
<feature type="transmembrane region" description="Helical" evidence="9">
    <location>
        <begin position="131"/>
        <end position="151"/>
    </location>
</feature>
<dbReference type="EMBL" id="MG202008">
    <property type="protein sequence ID" value="ATY40930.1"/>
    <property type="molecule type" value="Genomic_DNA"/>
</dbReference>
<evidence type="ECO:0000313" key="11">
    <source>
        <dbReference type="EMBL" id="ATY40930.1"/>
    </source>
</evidence>
<evidence type="ECO:0000256" key="1">
    <source>
        <dbReference type="ARBA" id="ARBA00004141"/>
    </source>
</evidence>
<feature type="transmembrane region" description="Helical" evidence="9">
    <location>
        <begin position="20"/>
        <end position="38"/>
    </location>
</feature>
<feature type="transmembrane region" description="Helical" evidence="9">
    <location>
        <begin position="83"/>
        <end position="106"/>
    </location>
</feature>
<gene>
    <name evidence="11" type="primary">cox3</name>
</gene>
<dbReference type="InterPro" id="IPR035973">
    <property type="entry name" value="Cyt_c_oxidase_su3-like_sf"/>
</dbReference>
<feature type="transmembrane region" description="Helical" evidence="9">
    <location>
        <begin position="244"/>
        <end position="264"/>
    </location>
</feature>
<dbReference type="FunFam" id="1.10.287.70:FF:000082">
    <property type="entry name" value="Cytochrome c oxidase subunit 3"/>
    <property type="match status" value="1"/>
</dbReference>
<proteinExistence type="inferred from homology"/>
<dbReference type="PROSITE" id="PS50253">
    <property type="entry name" value="COX3"/>
    <property type="match status" value="1"/>
</dbReference>
<evidence type="ECO:0000256" key="3">
    <source>
        <dbReference type="ARBA" id="ARBA00015944"/>
    </source>
</evidence>
<protein>
    <recommendedName>
        <fullName evidence="3 8">Cytochrome c oxidase subunit 3</fullName>
    </recommendedName>
</protein>
<dbReference type="GO" id="GO:0004129">
    <property type="term" value="F:cytochrome-c oxidase activity"/>
    <property type="evidence" value="ECO:0007669"/>
    <property type="project" value="InterPro"/>
</dbReference>
<evidence type="ECO:0000256" key="4">
    <source>
        <dbReference type="ARBA" id="ARBA00022692"/>
    </source>
</evidence>
<evidence type="ECO:0000256" key="7">
    <source>
        <dbReference type="ARBA" id="ARBA00023136"/>
    </source>
</evidence>
<dbReference type="GO" id="GO:0005739">
    <property type="term" value="C:mitochondrion"/>
    <property type="evidence" value="ECO:0007669"/>
    <property type="project" value="TreeGrafter"/>
</dbReference>
<keyword evidence="8 11" id="KW-0496">Mitochondrion</keyword>
<keyword evidence="5" id="KW-1278">Translocase</keyword>
<evidence type="ECO:0000256" key="2">
    <source>
        <dbReference type="ARBA" id="ARBA00010581"/>
    </source>
</evidence>
<dbReference type="CDD" id="cd01665">
    <property type="entry name" value="Cyt_c_Oxidase_III"/>
    <property type="match status" value="1"/>
</dbReference>